<sequence length="97" mass="10935">MIPNLYRQPQSLSSQNPTMQRVPQARGTRLAQPRNRFPGQPRTISAQARNSLFPPNMDVEMHEVAPQGTPDPVSEVLNPKTTIKSRRRAPASKNQKH</sequence>
<feature type="region of interest" description="Disordered" evidence="1">
    <location>
        <begin position="1"/>
        <end position="97"/>
    </location>
</feature>
<evidence type="ECO:0000313" key="2">
    <source>
        <dbReference type="EMBL" id="CAK9178184.1"/>
    </source>
</evidence>
<evidence type="ECO:0000313" key="3">
    <source>
        <dbReference type="Proteomes" id="UP001642360"/>
    </source>
</evidence>
<feature type="compositionally biased region" description="Polar residues" evidence="1">
    <location>
        <begin position="7"/>
        <end position="21"/>
    </location>
</feature>
<reference evidence="2 3" key="1">
    <citation type="submission" date="2024-02" db="EMBL/GenBank/DDBJ databases">
        <authorList>
            <person name="Vignale AGUSTIN F."/>
            <person name="Sosa J E."/>
            <person name="Modenutti C."/>
        </authorList>
    </citation>
    <scope>NUCLEOTIDE SEQUENCE [LARGE SCALE GENOMIC DNA]</scope>
</reference>
<organism evidence="2 3">
    <name type="scientific">Ilex paraguariensis</name>
    <name type="common">yerba mate</name>
    <dbReference type="NCBI Taxonomy" id="185542"/>
    <lineage>
        <taxon>Eukaryota</taxon>
        <taxon>Viridiplantae</taxon>
        <taxon>Streptophyta</taxon>
        <taxon>Embryophyta</taxon>
        <taxon>Tracheophyta</taxon>
        <taxon>Spermatophyta</taxon>
        <taxon>Magnoliopsida</taxon>
        <taxon>eudicotyledons</taxon>
        <taxon>Gunneridae</taxon>
        <taxon>Pentapetalae</taxon>
        <taxon>asterids</taxon>
        <taxon>campanulids</taxon>
        <taxon>Aquifoliales</taxon>
        <taxon>Aquifoliaceae</taxon>
        <taxon>Ilex</taxon>
    </lineage>
</organism>
<dbReference type="Proteomes" id="UP001642360">
    <property type="component" value="Unassembled WGS sequence"/>
</dbReference>
<dbReference type="EMBL" id="CAUOFW020007246">
    <property type="protein sequence ID" value="CAK9178184.1"/>
    <property type="molecule type" value="Genomic_DNA"/>
</dbReference>
<proteinExistence type="predicted"/>
<accession>A0ABC8UD12</accession>
<keyword evidence="3" id="KW-1185">Reference proteome</keyword>
<gene>
    <name evidence="2" type="ORF">ILEXP_LOCUS48101</name>
</gene>
<comment type="caution">
    <text evidence="2">The sequence shown here is derived from an EMBL/GenBank/DDBJ whole genome shotgun (WGS) entry which is preliminary data.</text>
</comment>
<feature type="compositionally biased region" description="Basic residues" evidence="1">
    <location>
        <begin position="83"/>
        <end position="97"/>
    </location>
</feature>
<dbReference type="AlphaFoldDB" id="A0ABC8UD12"/>
<evidence type="ECO:0000256" key="1">
    <source>
        <dbReference type="SAM" id="MobiDB-lite"/>
    </source>
</evidence>
<protein>
    <submittedName>
        <fullName evidence="2">Uncharacterized protein</fullName>
    </submittedName>
</protein>
<name>A0ABC8UD12_9AQUA</name>